<proteinExistence type="predicted"/>
<gene>
    <name evidence="2" type="ORF">KC19_10G168700</name>
</gene>
<dbReference type="EMBL" id="CM026431">
    <property type="protein sequence ID" value="KAG0560286.1"/>
    <property type="molecule type" value="Genomic_DNA"/>
</dbReference>
<dbReference type="AlphaFoldDB" id="A0A8T0GL64"/>
<evidence type="ECO:0000256" key="1">
    <source>
        <dbReference type="SAM" id="SignalP"/>
    </source>
</evidence>
<dbReference type="Proteomes" id="UP000822688">
    <property type="component" value="Chromosome 10"/>
</dbReference>
<sequence>MFADNHVYRVLLGHNILLYILFIDPVCSCPISLAKGEKNRGICIPCNSESRKLLVLSGSSFISSARDICLPPVGCGELETASLFTSSNLNLVLIISALDNLPCECAFFLCPSVCRIVDAPLYCCVSLFYQEYRELIKRQFIHVTDPAVMTPVSNGFLRLHLPAYPTTLSRFLFVPLLKRLHVLAVYRLHV</sequence>
<keyword evidence="3" id="KW-1185">Reference proteome</keyword>
<comment type="caution">
    <text evidence="2">The sequence shown here is derived from an EMBL/GenBank/DDBJ whole genome shotgun (WGS) entry which is preliminary data.</text>
</comment>
<evidence type="ECO:0000313" key="3">
    <source>
        <dbReference type="Proteomes" id="UP000822688"/>
    </source>
</evidence>
<feature type="signal peptide" evidence="1">
    <location>
        <begin position="1"/>
        <end position="28"/>
    </location>
</feature>
<reference evidence="2" key="1">
    <citation type="submission" date="2020-06" db="EMBL/GenBank/DDBJ databases">
        <title>WGS assembly of Ceratodon purpureus strain R40.</title>
        <authorList>
            <person name="Carey S.B."/>
            <person name="Jenkins J."/>
            <person name="Shu S."/>
            <person name="Lovell J.T."/>
            <person name="Sreedasyam A."/>
            <person name="Maumus F."/>
            <person name="Tiley G.P."/>
            <person name="Fernandez-Pozo N."/>
            <person name="Barry K."/>
            <person name="Chen C."/>
            <person name="Wang M."/>
            <person name="Lipzen A."/>
            <person name="Daum C."/>
            <person name="Saski C.A."/>
            <person name="Payton A.C."/>
            <person name="Mcbreen J.C."/>
            <person name="Conrad R.E."/>
            <person name="Kollar L.M."/>
            <person name="Olsson S."/>
            <person name="Huttunen S."/>
            <person name="Landis J.B."/>
            <person name="Wickett N.J."/>
            <person name="Johnson M.G."/>
            <person name="Rensing S.A."/>
            <person name="Grimwood J."/>
            <person name="Schmutz J."/>
            <person name="Mcdaniel S.F."/>
        </authorList>
    </citation>
    <scope>NUCLEOTIDE SEQUENCE</scope>
    <source>
        <strain evidence="2">R40</strain>
    </source>
</reference>
<protein>
    <submittedName>
        <fullName evidence="2">Uncharacterized protein</fullName>
    </submittedName>
</protein>
<accession>A0A8T0GL64</accession>
<evidence type="ECO:0000313" key="2">
    <source>
        <dbReference type="EMBL" id="KAG0560286.1"/>
    </source>
</evidence>
<feature type="chain" id="PRO_5035835889" evidence="1">
    <location>
        <begin position="29"/>
        <end position="190"/>
    </location>
</feature>
<name>A0A8T0GL64_CERPU</name>
<organism evidence="2 3">
    <name type="scientific">Ceratodon purpureus</name>
    <name type="common">Fire moss</name>
    <name type="synonym">Dicranum purpureum</name>
    <dbReference type="NCBI Taxonomy" id="3225"/>
    <lineage>
        <taxon>Eukaryota</taxon>
        <taxon>Viridiplantae</taxon>
        <taxon>Streptophyta</taxon>
        <taxon>Embryophyta</taxon>
        <taxon>Bryophyta</taxon>
        <taxon>Bryophytina</taxon>
        <taxon>Bryopsida</taxon>
        <taxon>Dicranidae</taxon>
        <taxon>Pseudoditrichales</taxon>
        <taxon>Ditrichaceae</taxon>
        <taxon>Ceratodon</taxon>
    </lineage>
</organism>
<keyword evidence="1" id="KW-0732">Signal</keyword>